<keyword evidence="11" id="KW-1185">Reference proteome</keyword>
<organism evidence="10 11">
    <name type="scientific">Ogataea philodendri</name>
    <dbReference type="NCBI Taxonomy" id="1378263"/>
    <lineage>
        <taxon>Eukaryota</taxon>
        <taxon>Fungi</taxon>
        <taxon>Dikarya</taxon>
        <taxon>Ascomycota</taxon>
        <taxon>Saccharomycotina</taxon>
        <taxon>Pichiomycetes</taxon>
        <taxon>Pichiales</taxon>
        <taxon>Pichiaceae</taxon>
        <taxon>Ogataea</taxon>
    </lineage>
</organism>
<dbReference type="PANTHER" id="PTHR13373">
    <property type="entry name" value="FROUNT PROTEIN-RELATED"/>
    <property type="match status" value="1"/>
</dbReference>
<evidence type="ECO:0000256" key="9">
    <source>
        <dbReference type="RuleBase" id="RU365073"/>
    </source>
</evidence>
<comment type="subcellular location">
    <subcellularLocation>
        <location evidence="1 9">Nucleus</location>
        <location evidence="1 9">Nuclear pore complex</location>
    </subcellularLocation>
</comment>
<keyword evidence="8 9" id="KW-0539">Nucleus</keyword>
<evidence type="ECO:0000256" key="6">
    <source>
        <dbReference type="ARBA" id="ARBA00023010"/>
    </source>
</evidence>
<evidence type="ECO:0000256" key="4">
    <source>
        <dbReference type="ARBA" id="ARBA00022816"/>
    </source>
</evidence>
<dbReference type="GO" id="GO:0045893">
    <property type="term" value="P:positive regulation of DNA-templated transcription"/>
    <property type="evidence" value="ECO:0007669"/>
    <property type="project" value="TreeGrafter"/>
</dbReference>
<dbReference type="GO" id="GO:0031080">
    <property type="term" value="C:nuclear pore outer ring"/>
    <property type="evidence" value="ECO:0007669"/>
    <property type="project" value="TreeGrafter"/>
</dbReference>
<evidence type="ECO:0000256" key="5">
    <source>
        <dbReference type="ARBA" id="ARBA00022927"/>
    </source>
</evidence>
<evidence type="ECO:0000313" key="11">
    <source>
        <dbReference type="Proteomes" id="UP000769157"/>
    </source>
</evidence>
<dbReference type="GO" id="GO:0031965">
    <property type="term" value="C:nuclear membrane"/>
    <property type="evidence" value="ECO:0007669"/>
    <property type="project" value="UniProtKB-UniRule"/>
</dbReference>
<evidence type="ECO:0000256" key="1">
    <source>
        <dbReference type="ARBA" id="ARBA00004567"/>
    </source>
</evidence>
<dbReference type="EMBL" id="JAEUBE010000183">
    <property type="protein sequence ID" value="KAH3667152.1"/>
    <property type="molecule type" value="Genomic_DNA"/>
</dbReference>
<dbReference type="Pfam" id="PF07575">
    <property type="entry name" value="Nucleopor_Nup85"/>
    <property type="match status" value="1"/>
</dbReference>
<dbReference type="PANTHER" id="PTHR13373:SF21">
    <property type="entry name" value="NUCLEAR PORE COMPLEX PROTEIN NUP85"/>
    <property type="match status" value="1"/>
</dbReference>
<evidence type="ECO:0000256" key="2">
    <source>
        <dbReference type="ARBA" id="ARBA00005573"/>
    </source>
</evidence>
<dbReference type="OrthoDB" id="17644at2759"/>
<keyword evidence="6 9" id="KW-0811">Translocation</keyword>
<evidence type="ECO:0000256" key="8">
    <source>
        <dbReference type="ARBA" id="ARBA00023242"/>
    </source>
</evidence>
<name>A0A9P8P9A0_9ASCO</name>
<gene>
    <name evidence="10" type="ORF">OGAPHI_002801</name>
</gene>
<protein>
    <recommendedName>
        <fullName evidence="9">Nuclear pore complex protein Nup85</fullName>
    </recommendedName>
</protein>
<comment type="similarity">
    <text evidence="2 9">Belongs to the nucleoporin Nup85 family.</text>
</comment>
<sequence>MSLTKTNGVSLALNQPDEIDAELDIDPQSQLPISRLPYDETPIAKSDLSWLKNGRTLQFSLDRSHDSGVLFLSSDQESKMDVQNDRERKLYPFDIPSNMDTSEEYVQFLTTIYHTFEPLLTNQAYKHFSEDDEESNFGVLSQIQENIKEKKQTLQSIMSIVINSLKDLISTKSINDPNFQETFIFNYEEILNVLNLLNAVYFSNEEERIALLSVWINRADIQPDDGLAEEVLSFENPYRNLLFWSSYVKKLLLRGLFKESLDALDQSNWKNLKTEDLNLFNIITDFKKLLETYDMLRFSADAKEFLIWKQSMVQLRERAASTSFVEAGIAAEIQELLNITSASSSAILDAADTWYEALFAHYLYQLPSLELLDEYMQVSIDRHPPETVQSWETMCIELLQGKMLSVITSIEMLDKSIATFTSVLMVSAGLLKGYLSVISFTEATLSATIDQMLEDLAFSYLTHRELFPIGIGILIMVNNSNSREVVSELLPRYQITNNDDFEWCLSICAKLKLRQTAVKIYLIQGSKLAAIGYLYEALYCYTEAGDYVKLTQLVWSIFEKLLVGDLQDSTLTAKIRSNEILEPALRQAVSPLAVLDQFLQQKDTVKFKPLFQLFDFTYLPKHYKMGLIMLLEPYLGKRLLSVDELVEFIRVLNQFEKELTPEVLRQGQELCSKKTPGYDFQNRLLAIRQKIGYEMSLNFL</sequence>
<dbReference type="GO" id="GO:0006406">
    <property type="term" value="P:mRNA export from nucleus"/>
    <property type="evidence" value="ECO:0007669"/>
    <property type="project" value="TreeGrafter"/>
</dbReference>
<comment type="subunit">
    <text evidence="9">Component of the nuclear pore complex (NPC).</text>
</comment>
<accession>A0A9P8P9A0</accession>
<dbReference type="GeneID" id="70234768"/>
<dbReference type="Proteomes" id="UP000769157">
    <property type="component" value="Unassembled WGS sequence"/>
</dbReference>
<evidence type="ECO:0000256" key="3">
    <source>
        <dbReference type="ARBA" id="ARBA00022448"/>
    </source>
</evidence>
<dbReference type="InterPro" id="IPR011502">
    <property type="entry name" value="Nucleoporin_Nup85"/>
</dbReference>
<keyword evidence="7 9" id="KW-0906">Nuclear pore complex</keyword>
<comment type="function">
    <text evidence="9">Functions as a component of the nuclear pore complex (NPC).</text>
</comment>
<comment type="caution">
    <text evidence="10">The sequence shown here is derived from an EMBL/GenBank/DDBJ whole genome shotgun (WGS) entry which is preliminary data.</text>
</comment>
<reference evidence="10" key="2">
    <citation type="submission" date="2021-01" db="EMBL/GenBank/DDBJ databases">
        <authorList>
            <person name="Schikora-Tamarit M.A."/>
        </authorList>
    </citation>
    <scope>NUCLEOTIDE SEQUENCE</scope>
    <source>
        <strain evidence="10">CBS6075</strain>
    </source>
</reference>
<dbReference type="GO" id="GO:0006606">
    <property type="term" value="P:protein import into nucleus"/>
    <property type="evidence" value="ECO:0007669"/>
    <property type="project" value="TreeGrafter"/>
</dbReference>
<keyword evidence="5 9" id="KW-0653">Protein transport</keyword>
<evidence type="ECO:0000313" key="10">
    <source>
        <dbReference type="EMBL" id="KAH3667152.1"/>
    </source>
</evidence>
<reference evidence="10" key="1">
    <citation type="journal article" date="2021" name="Open Biol.">
        <title>Shared evolutionary footprints suggest mitochondrial oxidative damage underlies multiple complex I losses in fungi.</title>
        <authorList>
            <person name="Schikora-Tamarit M.A."/>
            <person name="Marcet-Houben M."/>
            <person name="Nosek J."/>
            <person name="Gabaldon T."/>
        </authorList>
    </citation>
    <scope>NUCLEOTIDE SEQUENCE</scope>
    <source>
        <strain evidence="10">CBS6075</strain>
    </source>
</reference>
<dbReference type="AlphaFoldDB" id="A0A9P8P9A0"/>
<dbReference type="GO" id="GO:0017056">
    <property type="term" value="F:structural constituent of nuclear pore"/>
    <property type="evidence" value="ECO:0007669"/>
    <property type="project" value="TreeGrafter"/>
</dbReference>
<dbReference type="RefSeq" id="XP_046061964.1">
    <property type="nucleotide sequence ID" value="XM_046203711.1"/>
</dbReference>
<keyword evidence="4 9" id="KW-0509">mRNA transport</keyword>
<keyword evidence="9" id="KW-0472">Membrane</keyword>
<proteinExistence type="inferred from homology"/>
<evidence type="ECO:0000256" key="7">
    <source>
        <dbReference type="ARBA" id="ARBA00023132"/>
    </source>
</evidence>
<keyword evidence="3 9" id="KW-0813">Transport</keyword>